<dbReference type="GeneID" id="84607423"/>
<evidence type="ECO:0000313" key="1">
    <source>
        <dbReference type="EMBL" id="RMI02895.1"/>
    </source>
</evidence>
<protein>
    <recommendedName>
        <fullName evidence="3">AP2 domain-containing protein</fullName>
    </recommendedName>
</protein>
<dbReference type="Proteomes" id="UP000269134">
    <property type="component" value="Unassembled WGS sequence"/>
</dbReference>
<dbReference type="EMBL" id="RFFL01000001">
    <property type="protein sequence ID" value="RMI02895.1"/>
    <property type="molecule type" value="Genomic_DNA"/>
</dbReference>
<accession>A0ABX9V9J7</accession>
<reference evidence="1 2" key="1">
    <citation type="submission" date="2018-10" db="EMBL/GenBank/DDBJ databases">
        <title>Pseudomonas sp. GL14 genome.</title>
        <authorList>
            <person name="Peng J."/>
            <person name="Liu Z.-P."/>
        </authorList>
    </citation>
    <scope>NUCLEOTIDE SEQUENCE [LARGE SCALE GENOMIC DNA]</scope>
    <source>
        <strain evidence="1 2">GL14</strain>
    </source>
</reference>
<evidence type="ECO:0000313" key="2">
    <source>
        <dbReference type="Proteomes" id="UP000269134"/>
    </source>
</evidence>
<keyword evidence="2" id="KW-1185">Reference proteome</keyword>
<evidence type="ECO:0008006" key="3">
    <source>
        <dbReference type="Google" id="ProtNLM"/>
    </source>
</evidence>
<dbReference type="RefSeq" id="WP_122074895.1">
    <property type="nucleotide sequence ID" value="NZ_DAMAWD010000006.1"/>
</dbReference>
<proteinExistence type="predicted"/>
<gene>
    <name evidence="1" type="ORF">EA795_00070</name>
</gene>
<comment type="caution">
    <text evidence="1">The sequence shown here is derived from an EMBL/GenBank/DDBJ whole genome shotgun (WGS) entry which is preliminary data.</text>
</comment>
<dbReference type="Gene3D" id="1.20.5.2050">
    <property type="match status" value="2"/>
</dbReference>
<organism evidence="1 2">
    <name type="scientific">Stutzerimonas nitrititolerans</name>
    <dbReference type="NCBI Taxonomy" id="2482751"/>
    <lineage>
        <taxon>Bacteria</taxon>
        <taxon>Pseudomonadati</taxon>
        <taxon>Pseudomonadota</taxon>
        <taxon>Gammaproteobacteria</taxon>
        <taxon>Pseudomonadales</taxon>
        <taxon>Pseudomonadaceae</taxon>
        <taxon>Stutzerimonas</taxon>
    </lineage>
</organism>
<sequence>MYAITAITHYNGARAWRVTLYRDGTKRVEKEFPFLKHGGESAALEKATAFRDEQLLRHPPRFSRDIREQVRSSNTSGHPGVTRYRMGKYWYWVAQTKRRDGKPLKKSFRIDLYGEEKAKALAIAERRRQLTEIDHRVFRGSEGEMRYAQLLREQDGTPDEAAQNSAK</sequence>
<name>A0ABX9V9J7_9GAMM</name>